<dbReference type="RefSeq" id="WP_272737149.1">
    <property type="nucleotide sequence ID" value="NZ_CP116942.1"/>
</dbReference>
<dbReference type="GO" id="GO:0016853">
    <property type="term" value="F:isomerase activity"/>
    <property type="evidence" value="ECO:0007669"/>
    <property type="project" value="UniProtKB-KW"/>
</dbReference>
<evidence type="ECO:0000313" key="3">
    <source>
        <dbReference type="Proteomes" id="UP001216390"/>
    </source>
</evidence>
<evidence type="ECO:0000259" key="1">
    <source>
        <dbReference type="Pfam" id="PF11716"/>
    </source>
</evidence>
<dbReference type="KEGG" id="ima:PO878_02690"/>
<name>A0AAF0BW43_9ACTN</name>
<accession>A0AAF0BW43</accession>
<feature type="domain" description="Mycothiol-dependent maleylpyruvate isomerase metal-binding" evidence="1">
    <location>
        <begin position="16"/>
        <end position="131"/>
    </location>
</feature>
<dbReference type="SUPFAM" id="SSF109854">
    <property type="entry name" value="DinB/YfiT-like putative metalloenzymes"/>
    <property type="match status" value="1"/>
</dbReference>
<dbReference type="Gene3D" id="1.20.120.450">
    <property type="entry name" value="dinb family like domain"/>
    <property type="match status" value="1"/>
</dbReference>
<sequence length="189" mass="20000">MTPTPTTTATVVDRYRAADASLSALAESLSAADWDRPSPCEGWTARDVLAHLVDAQRSFLSDRGHDLGPAPDLAADPAGGWRAHARQVTDLLGEPSVAAQAYDGHFGPTTVGDTVVAFYVFDMVAHRWDLARAAGRDERFTDEELATMEAAIPGWGEALYVDGVCAAGVEAPPGADRQARVLAALGRRA</sequence>
<dbReference type="InterPro" id="IPR017517">
    <property type="entry name" value="Maleyloyr_isom"/>
</dbReference>
<evidence type="ECO:0000313" key="2">
    <source>
        <dbReference type="EMBL" id="WCO67628.1"/>
    </source>
</evidence>
<dbReference type="InterPro" id="IPR034660">
    <property type="entry name" value="DinB/YfiT-like"/>
</dbReference>
<protein>
    <submittedName>
        <fullName evidence="2">Maleylpyruvate isomerase family mycothiol-dependent enzyme</fullName>
    </submittedName>
</protein>
<organism evidence="2 3">
    <name type="scientific">Iamia majanohamensis</name>
    <dbReference type="NCBI Taxonomy" id="467976"/>
    <lineage>
        <taxon>Bacteria</taxon>
        <taxon>Bacillati</taxon>
        <taxon>Actinomycetota</taxon>
        <taxon>Acidimicrobiia</taxon>
        <taxon>Acidimicrobiales</taxon>
        <taxon>Iamiaceae</taxon>
        <taxon>Iamia</taxon>
    </lineage>
</organism>
<dbReference type="NCBIfam" id="TIGR03083">
    <property type="entry name" value="maleylpyruvate isomerase family mycothiol-dependent enzyme"/>
    <property type="match status" value="1"/>
</dbReference>
<gene>
    <name evidence="2" type="ORF">PO878_02690</name>
</gene>
<reference evidence="2" key="1">
    <citation type="submission" date="2023-01" db="EMBL/GenBank/DDBJ databases">
        <title>The diversity of Class Acidimicrobiia in South China Sea sediment environments and the proposal of Iamia marina sp. nov., a novel species of the genus Iamia.</title>
        <authorList>
            <person name="He Y."/>
            <person name="Tian X."/>
        </authorList>
    </citation>
    <scope>NUCLEOTIDE SEQUENCE</scope>
    <source>
        <strain evidence="2">DSM 19957</strain>
    </source>
</reference>
<dbReference type="Pfam" id="PF11716">
    <property type="entry name" value="MDMPI_N"/>
    <property type="match status" value="1"/>
</dbReference>
<dbReference type="Proteomes" id="UP001216390">
    <property type="component" value="Chromosome"/>
</dbReference>
<dbReference type="GO" id="GO:0046872">
    <property type="term" value="F:metal ion binding"/>
    <property type="evidence" value="ECO:0007669"/>
    <property type="project" value="InterPro"/>
</dbReference>
<keyword evidence="3" id="KW-1185">Reference proteome</keyword>
<dbReference type="InterPro" id="IPR024344">
    <property type="entry name" value="MDMPI_metal-binding"/>
</dbReference>
<dbReference type="AlphaFoldDB" id="A0AAF0BW43"/>
<proteinExistence type="predicted"/>
<keyword evidence="2" id="KW-0413">Isomerase</keyword>
<dbReference type="EMBL" id="CP116942">
    <property type="protein sequence ID" value="WCO67628.1"/>
    <property type="molecule type" value="Genomic_DNA"/>
</dbReference>